<feature type="region of interest" description="Disordered" evidence="1">
    <location>
        <begin position="170"/>
        <end position="263"/>
    </location>
</feature>
<evidence type="ECO:0000256" key="1">
    <source>
        <dbReference type="SAM" id="MobiDB-lite"/>
    </source>
</evidence>
<feature type="compositionally biased region" description="Basic and acidic residues" evidence="1">
    <location>
        <begin position="1391"/>
        <end position="1403"/>
    </location>
</feature>
<keyword evidence="3" id="KW-1185">Reference proteome</keyword>
<evidence type="ECO:0000313" key="3">
    <source>
        <dbReference type="Proteomes" id="UP001651158"/>
    </source>
</evidence>
<dbReference type="PANTHER" id="PTHR35711:SF1">
    <property type="entry name" value="ECTODERMAL, ISOFORM F"/>
    <property type="match status" value="1"/>
</dbReference>
<feature type="compositionally biased region" description="Low complexity" evidence="1">
    <location>
        <begin position="2612"/>
        <end position="2630"/>
    </location>
</feature>
<feature type="region of interest" description="Disordered" evidence="1">
    <location>
        <begin position="969"/>
        <end position="990"/>
    </location>
</feature>
<gene>
    <name evidence="2" type="ORF">TcWFU_008439</name>
</gene>
<feature type="region of interest" description="Disordered" evidence="1">
    <location>
        <begin position="2154"/>
        <end position="2389"/>
    </location>
</feature>
<feature type="compositionally biased region" description="Polar residues" evidence="1">
    <location>
        <begin position="2265"/>
        <end position="2274"/>
    </location>
</feature>
<feature type="compositionally biased region" description="Low complexity" evidence="1">
    <location>
        <begin position="174"/>
        <end position="202"/>
    </location>
</feature>
<feature type="region of interest" description="Disordered" evidence="1">
    <location>
        <begin position="1736"/>
        <end position="1771"/>
    </location>
</feature>
<sequence>MGSPKTVAPTSGNCSADPRSPAAPLPPPAAVTSIVSLRIPNVKGSDQVPSLQEAGSHFPQTELNSVDEPVTLQQTSPDTTTPSSSGNISDQDQGKVFAEVVEAAKAGDLAKIINLVSSLTESSPPSMNPSTTQPAYSSAAVSNSSGELVLPNLPEGINAVIQNAVNPPQTGVVSTTTSSDAPTVTASTSSDASTPAGASSSTPPLPPQRPPLSSSPSAEESKALSAPSEEEKPKGCKSENPQPVNELTGPPPSEPTVTPSSVALPTTVWGTSTALPPKPVCVTPANLSTDINVQLTVLNSAGELSPVHLCLPEHPLIILRVNPIPGARVGQLVTLSFSAQMILKTISSILENGAVYNGAPIIIPISTAPPPPASTSAPSTESVSKAIALPAPPPLPLGMKSAALSGARKMRAIAPKPSNSTAGSIPVSSVATTAMRSASINRPARKVFVSAVAPNPLTLPNSSSTIVPTSAPIVNPTPLVSSSNARSASILRKVNANSPNSRNRNRRKNPSTTLPLPPPPPVTVAVPTTTSIVPQSTGYIVDPTSGALITDTSTVSGGFIQSIMQSGPNGPQFFAPTGSILVGPSNNLIPMPISGVIPAESKPPETETVDLITSAGNPYSSGFLVPADGSGDGFSRQVFFTNGGAPNGQFLLPSYQAGAPGGEYMQSFSTQQAEYLQTNGGEIYFTSDGSCYMPYTGIIGQPQPVATVDIKDDGSGVDVVSETDDIIDIAMRVAREDVDCSVAVTGAPVAAETVSTAPGTIELTDDTNGVISEFIQSSTAPPLAPSGTDFEERAVEHVSPVIEDSVPAADQQTSTGDAKIDALLAEAALVSSVNGVGDNQSAVSVPVTSLLGPRAGVPTTTVAVSNAEARTIVEANAVDMNEFPQSLYDSFANFEAAMIPEPVPNSSTEAATEAAFTYVTQKVGDLDAEFGTTDTDLDVTSTHVTESFLKSLVNQADDLEAEMVGKEETRKVAESLEGQKVSDSASQNDADGITSQAEMTDLFQLPFSRSVDDDVAGGDSDDNFFSFTRDYATSEQFDAALQLLGSQPSSNCSAPHIPDDVDDADDEGVNGTYCDDAPIVPDSLSVNDQEMIPREKPSSPESKHINDVSFNESLLPPDLTLNASVLDPTTTTDKLINEGSTQKEQDGMPSPCSTSDTTGVRGPVPIVSANADAEEEDDDSGSELDFLPSRKGPERNATSPASPKNFQSSSPTLLHLQIKEPPLSVDDVSSSSHPVPLPVTSPILATSRRSLRLPRQSTPRVRFSRRKSISSAISPSLRRSTRRGRGGTSSTPVSPRQLRSSTTRRKEDNIEVSEEELSDDILPLKNTISKDLIELDQTLCSNQSQDDSPTFPMLGNDVGSSSRLTIDSTLPSDPCVEESNVLCSVDLSESPKKNRMETTDESKMSNVPNNLNVKCGHPEEASSSIVWDPNGARPTSFGLSNMSVVPSLIPVNNFESHLELRDNPVLQSDRPFWSNSNGPASTEDDDDDEGGEREKEGKVEAGEPDEDSESDTSPSLLATIRAASLALNLPFSPPIALPGNETAFAKFASSVSLPSFDAFVSPEVSNSGNKYLKPGNTVDTVVCTAKVVDEEDDDGDDGPEDIIPSSWIPDPAKLMFSENLFPPKFSPLRILRPPSVPILQDKVLSSFSAIAEAAPEKEGFPKIPIIHTSRQDNNQLLCQQSRLSLCEKTQEMVTVSSQEEVTVDESLPGTRHLPIQCEVVPDLRLVSPVAKFIGPSTVDPPSVSSQPSSPPVQIIDLPTPSSNEAVSSSSDCAVEIQDPALMAQPPIRLKLRLSDIRLHHKKVSRKRKAEQELPPQQQNQQSSDIQAPSPPKSRKIGTILRFSRVGGTFRTETVVAPQSSPNRIVSSSPPPAPQLPQTHSTNTRAPAPPIQPIWAAAKPSKRGRRGTGGRGGRGRGGVSFRADRVADTASASAVCCNVDENNDRTEASIGPQQSLIPSSAKVVAPTLSKKFFSSSKEDRRSSAIRTVRPWRSTFGNMIRKRGRLCGSTDRVGPLRNSVSNQPPLPPVPLSQPQQPPPTQSSSASSPNDPIRLVIRLSKEKDSGSEAGRLLANCQANGGQLQEVEESTTVTSNEGDTGDDGGEDEEEELDEGGGNEVEHASNDESAQQFFVAPEAETFIDKNQARVRLVLNRALYTANGIDPDGDDDDDEDDEEGEGDSSFSPSTHERLRRLPTVKNAQPAVQRSTVSTEQNYHSHQIPQPGSQPPSYPSQQPSTSIYNHQPSTGPPVSSSSGTTVFSPRRCDMTTAPTNMQQARSQTEAVSSARSSSTASGSLPAPSTISPPAPFTIAATTSEAESNGGGGGPPAQDHHQSVTVEQQQQPQHFYQRQLPLQFGESDEGEQASGQRSYVVPKMEHTSQPPTPATSAYPQEAQFARQLRDFPSIPAQQHHQQQQRQALAAAYAAAAAACVGNFEPATMQAMWASSFLNNLSGAPSGYSQSQQSSLSSNRYSQHQHDQQHPSRGHLEPSHQHQQQHQQQLQQQPVFPPYRDEGDALRGHANEAHQQPPYSVPSHFTNRVVPDSGALNYYWHSQQYQQFQQQSHNATQLRAIDRAASYYSAASPALQQQQQHQASTPHPNAGLNSQWYQGGGGGVQSSASQSTPAAPQAASSTPGYSQIDDSAVVAAVAAAGYRLPPFPRLS</sequence>
<feature type="compositionally biased region" description="Polar residues" evidence="1">
    <location>
        <begin position="1856"/>
        <end position="1865"/>
    </location>
</feature>
<feature type="compositionally biased region" description="Low complexity" evidence="1">
    <location>
        <begin position="2228"/>
        <end position="2258"/>
    </location>
</feature>
<feature type="compositionally biased region" description="Polar residues" evidence="1">
    <location>
        <begin position="119"/>
        <end position="146"/>
    </location>
</feature>
<feature type="compositionally biased region" description="Gly residues" evidence="1">
    <location>
        <begin position="1908"/>
        <end position="1917"/>
    </location>
</feature>
<feature type="compositionally biased region" description="Low complexity" evidence="1">
    <location>
        <begin position="2275"/>
        <end position="2298"/>
    </location>
</feature>
<feature type="compositionally biased region" description="Low complexity" evidence="1">
    <location>
        <begin position="1812"/>
        <end position="1821"/>
    </location>
</feature>
<feature type="compositionally biased region" description="Polar residues" evidence="1">
    <location>
        <begin position="1875"/>
        <end position="1884"/>
    </location>
</feature>
<feature type="compositionally biased region" description="Low complexity" evidence="1">
    <location>
        <begin position="211"/>
        <end position="227"/>
    </location>
</feature>
<name>A0ABR4QMX6_9CEST</name>
<feature type="region of interest" description="Disordered" evidence="1">
    <location>
        <begin position="1139"/>
        <end position="1211"/>
    </location>
</feature>
<feature type="compositionally biased region" description="Pro residues" evidence="1">
    <location>
        <begin position="2022"/>
        <end position="2038"/>
    </location>
</feature>
<feature type="compositionally biased region" description="Low complexity" evidence="1">
    <location>
        <begin position="2039"/>
        <end position="2049"/>
    </location>
</feature>
<feature type="region of interest" description="Disordered" evidence="1">
    <location>
        <begin position="1802"/>
        <end position="1838"/>
    </location>
</feature>
<feature type="compositionally biased region" description="Low complexity" evidence="1">
    <location>
        <begin position="2451"/>
        <end position="2469"/>
    </location>
</feature>
<organism evidence="2 3">
    <name type="scientific">Taenia crassiceps</name>
    <dbReference type="NCBI Taxonomy" id="6207"/>
    <lineage>
        <taxon>Eukaryota</taxon>
        <taxon>Metazoa</taxon>
        <taxon>Spiralia</taxon>
        <taxon>Lophotrochozoa</taxon>
        <taxon>Platyhelminthes</taxon>
        <taxon>Cestoda</taxon>
        <taxon>Eucestoda</taxon>
        <taxon>Cyclophyllidea</taxon>
        <taxon>Taeniidae</taxon>
        <taxon>Taenia</taxon>
    </lineage>
</organism>
<feature type="compositionally biased region" description="Low complexity" evidence="1">
    <location>
        <begin position="2578"/>
        <end position="2591"/>
    </location>
</feature>
<feature type="region of interest" description="Disordered" evidence="1">
    <location>
        <begin position="44"/>
        <end position="93"/>
    </location>
</feature>
<comment type="caution">
    <text evidence="2">The sequence shown here is derived from an EMBL/GenBank/DDBJ whole genome shotgun (WGS) entry which is preliminary data.</text>
</comment>
<feature type="region of interest" description="Disordered" evidence="1">
    <location>
        <begin position="2451"/>
        <end position="2512"/>
    </location>
</feature>
<feature type="region of interest" description="Disordered" evidence="1">
    <location>
        <begin position="1248"/>
        <end position="1316"/>
    </location>
</feature>
<feature type="compositionally biased region" description="Polar residues" evidence="1">
    <location>
        <begin position="1759"/>
        <end position="1771"/>
    </location>
</feature>
<reference evidence="2 3" key="1">
    <citation type="journal article" date="2022" name="Front. Cell. Infect. Microbiol.">
        <title>The Genomes of Two Strains of Taenia crassiceps the Animal Model for the Study of Human Cysticercosis.</title>
        <authorList>
            <person name="Bobes R.J."/>
            <person name="Estrada K."/>
            <person name="Rios-Valencia D.G."/>
            <person name="Calderon-Gallegos A."/>
            <person name="de la Torre P."/>
            <person name="Carrero J.C."/>
            <person name="Sanchez-Flores A."/>
            <person name="Laclette J.P."/>
        </authorList>
    </citation>
    <scope>NUCLEOTIDE SEQUENCE [LARGE SCALE GENOMIC DNA]</scope>
    <source>
        <strain evidence="2">WFUcys</strain>
    </source>
</reference>
<feature type="compositionally biased region" description="Low complexity" evidence="1">
    <location>
        <begin position="1736"/>
        <end position="1747"/>
    </location>
</feature>
<feature type="region of interest" description="Disordered" evidence="1">
    <location>
        <begin position="1852"/>
        <end position="1923"/>
    </location>
</feature>
<feature type="region of interest" description="Disordered" evidence="1">
    <location>
        <begin position="2001"/>
        <end position="2049"/>
    </location>
</feature>
<feature type="compositionally biased region" description="Acidic residues" evidence="1">
    <location>
        <begin position="1172"/>
        <end position="1182"/>
    </location>
</feature>
<feature type="region of interest" description="Disordered" evidence="1">
    <location>
        <begin position="1391"/>
        <end position="1411"/>
    </location>
</feature>
<feature type="region of interest" description="Disordered" evidence="1">
    <location>
        <begin position="2076"/>
        <end position="2128"/>
    </location>
</feature>
<feature type="region of interest" description="Disordered" evidence="1">
    <location>
        <begin position="119"/>
        <end position="151"/>
    </location>
</feature>
<feature type="compositionally biased region" description="Polar residues" evidence="1">
    <location>
        <begin position="1292"/>
        <end position="1301"/>
    </location>
</feature>
<feature type="region of interest" description="Disordered" evidence="1">
    <location>
        <begin position="2578"/>
        <end position="2632"/>
    </location>
</feature>
<feature type="compositionally biased region" description="Low complexity" evidence="1">
    <location>
        <begin position="2488"/>
        <end position="2500"/>
    </location>
</feature>
<feature type="compositionally biased region" description="Polar residues" evidence="1">
    <location>
        <begin position="1196"/>
        <end position="1211"/>
    </location>
</feature>
<feature type="compositionally biased region" description="Low complexity" evidence="1">
    <location>
        <begin position="75"/>
        <end position="85"/>
    </location>
</feature>
<feature type="compositionally biased region" description="Acidic residues" evidence="1">
    <location>
        <begin position="2095"/>
        <end position="2112"/>
    </location>
</feature>
<feature type="region of interest" description="Disordered" evidence="1">
    <location>
        <begin position="1"/>
        <end position="28"/>
    </location>
</feature>
<feature type="compositionally biased region" description="Basic and acidic residues" evidence="1">
    <location>
        <begin position="2471"/>
        <end position="2487"/>
    </location>
</feature>
<dbReference type="PANTHER" id="PTHR35711">
    <property type="entry name" value="EXPRESSED PROTEIN"/>
    <property type="match status" value="1"/>
</dbReference>
<protein>
    <submittedName>
        <fullName evidence="2">Uncharacterized protein</fullName>
    </submittedName>
</protein>
<dbReference type="Proteomes" id="UP001651158">
    <property type="component" value="Unassembled WGS sequence"/>
</dbReference>
<feature type="compositionally biased region" description="Acidic residues" evidence="1">
    <location>
        <begin position="2161"/>
        <end position="2176"/>
    </location>
</feature>
<feature type="compositionally biased region" description="Polar residues" evidence="1">
    <location>
        <begin position="2195"/>
        <end position="2213"/>
    </location>
</feature>
<evidence type="ECO:0000313" key="2">
    <source>
        <dbReference type="EMBL" id="KAL5110799.1"/>
    </source>
</evidence>
<proteinExistence type="predicted"/>
<dbReference type="EMBL" id="JAKROA010000002">
    <property type="protein sequence ID" value="KAL5110799.1"/>
    <property type="molecule type" value="Genomic_DNA"/>
</dbReference>
<accession>A0ABR4QMX6</accession>
<feature type="compositionally biased region" description="Basic and acidic residues" evidence="1">
    <location>
        <begin position="1492"/>
        <end position="1501"/>
    </location>
</feature>
<feature type="region of interest" description="Disordered" evidence="1">
    <location>
        <begin position="492"/>
        <end position="522"/>
    </location>
</feature>
<feature type="region of interest" description="Disordered" evidence="1">
    <location>
        <begin position="1467"/>
        <end position="1513"/>
    </location>
</feature>
<feature type="compositionally biased region" description="Acidic residues" evidence="1">
    <location>
        <begin position="1482"/>
        <end position="1491"/>
    </location>
</feature>
<feature type="compositionally biased region" description="Polar residues" evidence="1">
    <location>
        <begin position="981"/>
        <end position="990"/>
    </location>
</feature>
<feature type="compositionally biased region" description="Low complexity" evidence="1">
    <location>
        <begin position="2336"/>
        <end position="2347"/>
    </location>
</feature>